<keyword evidence="5 10" id="KW-0031">Aminopeptidase</keyword>
<dbReference type="InterPro" id="IPR052170">
    <property type="entry name" value="M29_Exopeptidase"/>
</dbReference>
<evidence type="ECO:0000256" key="5">
    <source>
        <dbReference type="ARBA" id="ARBA00022438"/>
    </source>
</evidence>
<evidence type="ECO:0000256" key="4">
    <source>
        <dbReference type="ARBA" id="ARBA00008236"/>
    </source>
</evidence>
<comment type="similarity">
    <text evidence="4">Belongs to the peptidase M29 family.</text>
</comment>
<dbReference type="InterPro" id="IPR035097">
    <property type="entry name" value="M29_N-terminal"/>
</dbReference>
<dbReference type="RefSeq" id="WP_110376864.1">
    <property type="nucleotide sequence ID" value="NZ_CAKNFM010000004.1"/>
</dbReference>
<dbReference type="PRINTS" id="PR00919">
    <property type="entry name" value="THERMOPTASE"/>
</dbReference>
<comment type="cofactor">
    <cofactor evidence="1">
        <name>Co(2+)</name>
        <dbReference type="ChEBI" id="CHEBI:48828"/>
    </cofactor>
</comment>
<keyword evidence="9" id="KW-0482">Metalloprotease</keyword>
<dbReference type="GO" id="GO:0046872">
    <property type="term" value="F:metal ion binding"/>
    <property type="evidence" value="ECO:0007669"/>
    <property type="project" value="UniProtKB-KW"/>
</dbReference>
<dbReference type="EMBL" id="QJJK01000010">
    <property type="protein sequence ID" value="PXW55275.1"/>
    <property type="molecule type" value="Genomic_DNA"/>
</dbReference>
<dbReference type="GO" id="GO:0006508">
    <property type="term" value="P:proteolysis"/>
    <property type="evidence" value="ECO:0007669"/>
    <property type="project" value="UniProtKB-KW"/>
</dbReference>
<comment type="cofactor">
    <cofactor evidence="2">
        <name>Mg(2+)</name>
        <dbReference type="ChEBI" id="CHEBI:18420"/>
    </cofactor>
</comment>
<comment type="caution">
    <text evidence="10">The sequence shown here is derived from an EMBL/GenBank/DDBJ whole genome shotgun (WGS) entry which is preliminary data.</text>
</comment>
<evidence type="ECO:0000256" key="2">
    <source>
        <dbReference type="ARBA" id="ARBA00001946"/>
    </source>
</evidence>
<dbReference type="PANTHER" id="PTHR34448">
    <property type="entry name" value="AMINOPEPTIDASE"/>
    <property type="match status" value="1"/>
</dbReference>
<evidence type="ECO:0000313" key="10">
    <source>
        <dbReference type="EMBL" id="PXW55275.1"/>
    </source>
</evidence>
<evidence type="ECO:0000313" key="11">
    <source>
        <dbReference type="Proteomes" id="UP000248021"/>
    </source>
</evidence>
<dbReference type="SUPFAM" id="SSF144052">
    <property type="entry name" value="Thermophilic metalloprotease-like"/>
    <property type="match status" value="1"/>
</dbReference>
<evidence type="ECO:0000256" key="6">
    <source>
        <dbReference type="ARBA" id="ARBA00022670"/>
    </source>
</evidence>
<evidence type="ECO:0000256" key="8">
    <source>
        <dbReference type="ARBA" id="ARBA00022801"/>
    </source>
</evidence>
<dbReference type="GO" id="GO:0004177">
    <property type="term" value="F:aminopeptidase activity"/>
    <property type="evidence" value="ECO:0007669"/>
    <property type="project" value="UniProtKB-KW"/>
</dbReference>
<keyword evidence="8" id="KW-0378">Hydrolase</keyword>
<gene>
    <name evidence="10" type="ORF">C7450_110214</name>
</gene>
<dbReference type="GO" id="GO:0008237">
    <property type="term" value="F:metallopeptidase activity"/>
    <property type="evidence" value="ECO:0007669"/>
    <property type="project" value="UniProtKB-KW"/>
</dbReference>
<name>A0A2V3U0U7_9HYPH</name>
<proteinExistence type="inferred from homology"/>
<accession>A0A2V3U0U7</accession>
<organism evidence="10 11">
    <name type="scientific">Chelatococcus asaccharovorans</name>
    <dbReference type="NCBI Taxonomy" id="28210"/>
    <lineage>
        <taxon>Bacteria</taxon>
        <taxon>Pseudomonadati</taxon>
        <taxon>Pseudomonadota</taxon>
        <taxon>Alphaproteobacteria</taxon>
        <taxon>Hyphomicrobiales</taxon>
        <taxon>Chelatococcaceae</taxon>
        <taxon>Chelatococcus</taxon>
    </lineage>
</organism>
<dbReference type="Gene3D" id="3.40.1830.10">
    <property type="entry name" value="Thermophilic metalloprotease (M29)"/>
    <property type="match status" value="1"/>
</dbReference>
<comment type="cofactor">
    <cofactor evidence="3">
        <name>Zn(2+)</name>
        <dbReference type="ChEBI" id="CHEBI:29105"/>
    </cofactor>
</comment>
<reference evidence="10 11" key="1">
    <citation type="submission" date="2018-05" db="EMBL/GenBank/DDBJ databases">
        <title>Genomic Encyclopedia of Type Strains, Phase IV (KMG-IV): sequencing the most valuable type-strain genomes for metagenomic binning, comparative biology and taxonomic classification.</title>
        <authorList>
            <person name="Goeker M."/>
        </authorList>
    </citation>
    <scope>NUCLEOTIDE SEQUENCE [LARGE SCALE GENOMIC DNA]</scope>
    <source>
        <strain evidence="10 11">DSM 6462</strain>
    </source>
</reference>
<evidence type="ECO:0000256" key="7">
    <source>
        <dbReference type="ARBA" id="ARBA00022723"/>
    </source>
</evidence>
<keyword evidence="11" id="KW-1185">Reference proteome</keyword>
<dbReference type="OrthoDB" id="9803993at2"/>
<keyword evidence="6" id="KW-0645">Protease</keyword>
<dbReference type="InterPro" id="IPR000787">
    <property type="entry name" value="Peptidase_M29"/>
</dbReference>
<sequence length="419" mass="45242">MHESGDPKAARAIDPVKLDRLARMALTVGVDLAEGQNLLIIAPLATLPMVRLLARHAYQMGAGLVTPILTDEDMALIRCRHASDHSFDQAPSWLYKGMAEALRANTARIVVMGSNPTLLAGQNSDGISRLNKAEWKAHRPVLQMTAGFGINWGKVAYPTPAWAAAVFPDVDAAEAISKLSDAIFAASRVNVDDPVAEWRNHNANLHARADWLNGKRFASLRFRGPATDLTVGLADDHRWKGGSSATANGRTITPNIPTEEVFTAPHCERVSGHARMTKPLAIGGTLIEGIEVRFEAGRLVDVRASRGADILRRMVDTDEGAKRLGEVALVPDSTPISRSDLLYYVTTFDENAASHIAFGQCYADCFRDGITRSPEEVAARGGNSSLIHVDCMIGSGEIDVDGIHADGAVEPVMRQGEWT</sequence>
<keyword evidence="7" id="KW-0479">Metal-binding</keyword>
<protein>
    <submittedName>
        <fullName evidence="10">Aminopeptidase</fullName>
    </submittedName>
</protein>
<dbReference type="Proteomes" id="UP000248021">
    <property type="component" value="Unassembled WGS sequence"/>
</dbReference>
<dbReference type="PANTHER" id="PTHR34448:SF3">
    <property type="entry name" value="AMINOPEPTIDASE AMPS"/>
    <property type="match status" value="1"/>
</dbReference>
<evidence type="ECO:0000256" key="1">
    <source>
        <dbReference type="ARBA" id="ARBA00001941"/>
    </source>
</evidence>
<evidence type="ECO:0000256" key="9">
    <source>
        <dbReference type="ARBA" id="ARBA00023049"/>
    </source>
</evidence>
<dbReference type="AlphaFoldDB" id="A0A2V3U0U7"/>
<evidence type="ECO:0000256" key="3">
    <source>
        <dbReference type="ARBA" id="ARBA00001947"/>
    </source>
</evidence>
<dbReference type="Pfam" id="PF02073">
    <property type="entry name" value="Peptidase_M29"/>
    <property type="match status" value="1"/>
</dbReference>